<dbReference type="GeneID" id="96304419"/>
<proteinExistence type="predicted"/>
<dbReference type="RefSeq" id="WP_281249853.1">
    <property type="nucleotide sequence ID" value="NZ_FOQY01000011.1"/>
</dbReference>
<protein>
    <submittedName>
        <fullName evidence="2">Uncharacterized protein</fullName>
    </submittedName>
</protein>
<sequence>MIVRQCGNPQVKMSRRLRPYTFKTVVTGITAVVLLALGIRSAVT</sequence>
<gene>
    <name evidence="2" type="ORF">SAMN05216275_11167</name>
</gene>
<dbReference type="AlphaFoldDB" id="A0A1I3TFU8"/>
<evidence type="ECO:0000313" key="3">
    <source>
        <dbReference type="Proteomes" id="UP000199111"/>
    </source>
</evidence>
<keyword evidence="3" id="KW-1185">Reference proteome</keyword>
<evidence type="ECO:0000313" key="2">
    <source>
        <dbReference type="EMBL" id="SFJ68541.1"/>
    </source>
</evidence>
<evidence type="ECO:0000256" key="1">
    <source>
        <dbReference type="SAM" id="Phobius"/>
    </source>
</evidence>
<dbReference type="EMBL" id="FOQY01000011">
    <property type="protein sequence ID" value="SFJ68541.1"/>
    <property type="molecule type" value="Genomic_DNA"/>
</dbReference>
<feature type="transmembrane region" description="Helical" evidence="1">
    <location>
        <begin position="20"/>
        <end position="39"/>
    </location>
</feature>
<keyword evidence="1" id="KW-1133">Transmembrane helix</keyword>
<keyword evidence="1" id="KW-0472">Membrane</keyword>
<dbReference type="Proteomes" id="UP000199111">
    <property type="component" value="Unassembled WGS sequence"/>
</dbReference>
<reference evidence="3" key="1">
    <citation type="submission" date="2016-10" db="EMBL/GenBank/DDBJ databases">
        <authorList>
            <person name="Varghese N."/>
            <person name="Submissions S."/>
        </authorList>
    </citation>
    <scope>NUCLEOTIDE SEQUENCE [LARGE SCALE GENOMIC DNA]</scope>
    <source>
        <strain evidence="3">CGMCC 4.2126</strain>
    </source>
</reference>
<organism evidence="2 3">
    <name type="scientific">Streptosporangium canum</name>
    <dbReference type="NCBI Taxonomy" id="324952"/>
    <lineage>
        <taxon>Bacteria</taxon>
        <taxon>Bacillati</taxon>
        <taxon>Actinomycetota</taxon>
        <taxon>Actinomycetes</taxon>
        <taxon>Streptosporangiales</taxon>
        <taxon>Streptosporangiaceae</taxon>
        <taxon>Streptosporangium</taxon>
    </lineage>
</organism>
<accession>A0A1I3TFU8</accession>
<keyword evidence="1" id="KW-0812">Transmembrane</keyword>
<name>A0A1I3TFU8_9ACTN</name>